<feature type="domain" description="Major facilitator superfamily (MFS) profile" evidence="14">
    <location>
        <begin position="138"/>
        <end position="560"/>
    </location>
</feature>
<keyword evidence="16" id="KW-1185">Reference proteome</keyword>
<keyword evidence="3" id="KW-0813">Transport</keyword>
<dbReference type="InterPro" id="IPR036259">
    <property type="entry name" value="MFS_trans_sf"/>
</dbReference>
<dbReference type="GO" id="GO:0006814">
    <property type="term" value="P:sodium ion transport"/>
    <property type="evidence" value="ECO:0007669"/>
    <property type="project" value="UniProtKB-KW"/>
</dbReference>
<dbReference type="Gene3D" id="1.20.1250.20">
    <property type="entry name" value="MFS general substrate transporter like domains"/>
    <property type="match status" value="1"/>
</dbReference>
<evidence type="ECO:0000256" key="2">
    <source>
        <dbReference type="ARBA" id="ARBA00008586"/>
    </source>
</evidence>
<evidence type="ECO:0000256" key="7">
    <source>
        <dbReference type="ARBA" id="ARBA00023053"/>
    </source>
</evidence>
<organism evidence="15 16">
    <name type="scientific">Leptosia nina</name>
    <dbReference type="NCBI Taxonomy" id="320188"/>
    <lineage>
        <taxon>Eukaryota</taxon>
        <taxon>Metazoa</taxon>
        <taxon>Ecdysozoa</taxon>
        <taxon>Arthropoda</taxon>
        <taxon>Hexapoda</taxon>
        <taxon>Insecta</taxon>
        <taxon>Pterygota</taxon>
        <taxon>Neoptera</taxon>
        <taxon>Endopterygota</taxon>
        <taxon>Lepidoptera</taxon>
        <taxon>Glossata</taxon>
        <taxon>Ditrysia</taxon>
        <taxon>Papilionoidea</taxon>
        <taxon>Pieridae</taxon>
        <taxon>Pierinae</taxon>
        <taxon>Leptosia</taxon>
    </lineage>
</organism>
<gene>
    <name evidence="15" type="ORF">LNINA_LOCUS13463</name>
</gene>
<feature type="transmembrane region" description="Helical" evidence="13">
    <location>
        <begin position="467"/>
        <end position="488"/>
    </location>
</feature>
<dbReference type="EMBL" id="CAVLEF010000278">
    <property type="protein sequence ID" value="CAK1554556.1"/>
    <property type="molecule type" value="Genomic_DNA"/>
</dbReference>
<evidence type="ECO:0000256" key="8">
    <source>
        <dbReference type="ARBA" id="ARBA00023136"/>
    </source>
</evidence>
<keyword evidence="9" id="KW-0739">Sodium transport</keyword>
<comment type="caution">
    <text evidence="15">The sequence shown here is derived from an EMBL/GenBank/DDBJ whole genome shotgun (WGS) entry which is preliminary data.</text>
</comment>
<dbReference type="PANTHER" id="PTHR11662">
    <property type="entry name" value="SOLUTE CARRIER FAMILY 17"/>
    <property type="match status" value="1"/>
</dbReference>
<feature type="transmembrane region" description="Helical" evidence="13">
    <location>
        <begin position="275"/>
        <end position="296"/>
    </location>
</feature>
<feature type="transmembrane region" description="Helical" evidence="13">
    <location>
        <begin position="500"/>
        <end position="524"/>
    </location>
</feature>
<feature type="transmembrane region" description="Helical" evidence="13">
    <location>
        <begin position="134"/>
        <end position="161"/>
    </location>
</feature>
<dbReference type="GO" id="GO:0015293">
    <property type="term" value="F:symporter activity"/>
    <property type="evidence" value="ECO:0007669"/>
    <property type="project" value="UniProtKB-KW"/>
</dbReference>
<evidence type="ECO:0000256" key="1">
    <source>
        <dbReference type="ARBA" id="ARBA00004141"/>
    </source>
</evidence>
<dbReference type="AlphaFoldDB" id="A0AAV1K1M9"/>
<dbReference type="PROSITE" id="PS50850">
    <property type="entry name" value="MFS"/>
    <property type="match status" value="1"/>
</dbReference>
<feature type="transmembrane region" description="Helical" evidence="13">
    <location>
        <begin position="63"/>
        <end position="81"/>
    </location>
</feature>
<dbReference type="SUPFAM" id="SSF103473">
    <property type="entry name" value="MFS general substrate transporter"/>
    <property type="match status" value="1"/>
</dbReference>
<evidence type="ECO:0000256" key="4">
    <source>
        <dbReference type="ARBA" id="ARBA00022692"/>
    </source>
</evidence>
<evidence type="ECO:0000256" key="3">
    <source>
        <dbReference type="ARBA" id="ARBA00022448"/>
    </source>
</evidence>
<feature type="region of interest" description="Disordered" evidence="12">
    <location>
        <begin position="567"/>
        <end position="596"/>
    </location>
</feature>
<dbReference type="GO" id="GO:0006820">
    <property type="term" value="P:monoatomic anion transport"/>
    <property type="evidence" value="ECO:0007669"/>
    <property type="project" value="TreeGrafter"/>
</dbReference>
<evidence type="ECO:0000259" key="14">
    <source>
        <dbReference type="PROSITE" id="PS50850"/>
    </source>
</evidence>
<comment type="similarity">
    <text evidence="2">Belongs to the major facilitator superfamily. Sodium/anion cotransporter family.</text>
</comment>
<evidence type="ECO:0000256" key="9">
    <source>
        <dbReference type="ARBA" id="ARBA00023201"/>
    </source>
</evidence>
<feature type="transmembrane region" description="Helical" evidence="13">
    <location>
        <begin position="182"/>
        <end position="199"/>
    </location>
</feature>
<feature type="transmembrane region" description="Helical" evidence="13">
    <location>
        <begin position="397"/>
        <end position="420"/>
    </location>
</feature>
<keyword evidence="4 13" id="KW-0812">Transmembrane</keyword>
<feature type="transmembrane region" description="Helical" evidence="13">
    <location>
        <begin position="536"/>
        <end position="558"/>
    </location>
</feature>
<keyword evidence="5" id="KW-0769">Symport</keyword>
<evidence type="ECO:0000256" key="5">
    <source>
        <dbReference type="ARBA" id="ARBA00022847"/>
    </source>
</evidence>
<dbReference type="InterPro" id="IPR011701">
    <property type="entry name" value="MFS"/>
</dbReference>
<dbReference type="FunFam" id="1.20.1250.20:FF:000003">
    <property type="entry name" value="Solute carrier family 17 member 3"/>
    <property type="match status" value="1"/>
</dbReference>
<feature type="compositionally biased region" description="Basic and acidic residues" evidence="12">
    <location>
        <begin position="568"/>
        <end position="596"/>
    </location>
</feature>
<feature type="transmembrane region" description="Helical" evidence="13">
    <location>
        <begin position="303"/>
        <end position="322"/>
    </location>
</feature>
<keyword evidence="9" id="KW-0406">Ion transport</keyword>
<comment type="subcellular location">
    <subcellularLocation>
        <location evidence="1">Membrane</location>
        <topology evidence="1">Multi-pass membrane protein</topology>
    </subcellularLocation>
</comment>
<evidence type="ECO:0000256" key="10">
    <source>
        <dbReference type="ARBA" id="ARBA00054632"/>
    </source>
</evidence>
<dbReference type="Proteomes" id="UP001497472">
    <property type="component" value="Unassembled WGS sequence"/>
</dbReference>
<accession>A0AAV1K1M9</accession>
<comment type="function">
    <text evidence="10">May be an inorganic phosphate cotransporter.</text>
</comment>
<keyword evidence="6 13" id="KW-1133">Transmembrane helix</keyword>
<dbReference type="PANTHER" id="PTHR11662:SF280">
    <property type="entry name" value="FI21844P1-RELATED"/>
    <property type="match status" value="1"/>
</dbReference>
<dbReference type="InterPro" id="IPR020846">
    <property type="entry name" value="MFS_dom"/>
</dbReference>
<protein>
    <recommendedName>
        <fullName evidence="11">Putative inorganic phosphate cotransporter</fullName>
    </recommendedName>
</protein>
<proteinExistence type="inferred from homology"/>
<evidence type="ECO:0000256" key="12">
    <source>
        <dbReference type="SAM" id="MobiDB-lite"/>
    </source>
</evidence>
<dbReference type="Pfam" id="PF07690">
    <property type="entry name" value="MFS_1"/>
    <property type="match status" value="1"/>
</dbReference>
<feature type="transmembrane region" description="Helical" evidence="13">
    <location>
        <begin position="211"/>
        <end position="230"/>
    </location>
</feature>
<feature type="transmembrane region" description="Helical" evidence="13">
    <location>
        <begin position="21"/>
        <end position="43"/>
    </location>
</feature>
<evidence type="ECO:0000313" key="16">
    <source>
        <dbReference type="Proteomes" id="UP001497472"/>
    </source>
</evidence>
<evidence type="ECO:0000313" key="15">
    <source>
        <dbReference type="EMBL" id="CAK1554556.1"/>
    </source>
</evidence>
<feature type="transmembrane region" description="Helical" evidence="13">
    <location>
        <begin position="93"/>
        <end position="114"/>
    </location>
</feature>
<reference evidence="15 16" key="1">
    <citation type="submission" date="2023-11" db="EMBL/GenBank/DDBJ databases">
        <authorList>
            <person name="Okamura Y."/>
        </authorList>
    </citation>
    <scope>NUCLEOTIDE SEQUENCE [LARGE SCALE GENOMIC DNA]</scope>
</reference>
<keyword evidence="7" id="KW-0915">Sodium</keyword>
<feature type="transmembrane region" description="Helical" evidence="13">
    <location>
        <begin position="440"/>
        <end position="460"/>
    </location>
</feature>
<dbReference type="GO" id="GO:0016020">
    <property type="term" value="C:membrane"/>
    <property type="evidence" value="ECO:0007669"/>
    <property type="project" value="UniProtKB-SubCell"/>
</dbReference>
<sequence>MIYVMAQLPYNFTYDDMAFNCLMRSVWAASVGWIIIACAHGYGGPINWFLSLPMWKLPSRISYAVYLIHVQVEVLHTVGVVKPRYFTEIDTLYSCASYVTISMILGFCICILVDAPTSTLLKILFGYGYGIRHLQMICMGLNMITLFIGRGSMGVAVLAMTDISRRRDARVEIYDWDKKTQGIILSSFFWGYMLMQVPAGLLSKRFGGKLVIFVALLVNGFVCGLLPSIVKIGGWQIVCACRSLMGLSQACLFPASHTLLGKWLPSHERTSYTGLVYGGCQLGIVIAMPVSGLLAATTLGWKLIFYAISAIMFLNAFIWYYFAASSPGQHKLISPEEREYIERDLNVSQPANFRTPWLKILGTRGFWGALAGHIGSSVVYILFFVDMPTYLEKGLNISLTSSATLSALPYIGMVVGNVISSLLCERLYNKGVFRLVTLRRIFNSIGVAGVTVGLLALSFAKSDSKALAVGMLTVTLSLCGFVSAGFMMSLLDLSPNYSGVMLSITNCITSMGAVLTPITTSFILRNDPTDVSRWRIVFFVTAVIGVISNTLYVLLVSADRQVWDDPDYMDKRKADPEERKPALSKEHTVELKQLDR</sequence>
<dbReference type="Gene3D" id="1.20.120.540">
    <property type="entry name" value="Voltage-gated potassium channels"/>
    <property type="match status" value="1"/>
</dbReference>
<dbReference type="FunFam" id="1.20.1250.20:FF:000144">
    <property type="entry name" value="Picot, isoform B"/>
    <property type="match status" value="1"/>
</dbReference>
<evidence type="ECO:0000256" key="11">
    <source>
        <dbReference type="ARBA" id="ARBA00068450"/>
    </source>
</evidence>
<dbReference type="InterPro" id="IPR027378">
    <property type="entry name" value="Nucleotide_channel_N"/>
</dbReference>
<name>A0AAV1K1M9_9NEOP</name>
<evidence type="ECO:0000256" key="13">
    <source>
        <dbReference type="SAM" id="Phobius"/>
    </source>
</evidence>
<keyword evidence="8 13" id="KW-0472">Membrane</keyword>
<feature type="transmembrane region" description="Helical" evidence="13">
    <location>
        <begin position="366"/>
        <end position="385"/>
    </location>
</feature>
<dbReference type="InterPro" id="IPR050382">
    <property type="entry name" value="MFS_Na/Anion_cotransporter"/>
</dbReference>
<evidence type="ECO:0000256" key="6">
    <source>
        <dbReference type="ARBA" id="ARBA00022989"/>
    </source>
</evidence>